<dbReference type="Proteomes" id="UP000198851">
    <property type="component" value="Unassembled WGS sequence"/>
</dbReference>
<evidence type="ECO:0000313" key="2">
    <source>
        <dbReference type="Proteomes" id="UP000198851"/>
    </source>
</evidence>
<dbReference type="AlphaFoldDB" id="A0A1I4GWS7"/>
<dbReference type="EMBL" id="FOSZ01000010">
    <property type="protein sequence ID" value="SFL33586.1"/>
    <property type="molecule type" value="Genomic_DNA"/>
</dbReference>
<protein>
    <submittedName>
        <fullName evidence="1">Uncharacterized protein</fullName>
    </submittedName>
</protein>
<reference evidence="2" key="1">
    <citation type="submission" date="2016-10" db="EMBL/GenBank/DDBJ databases">
        <authorList>
            <person name="Varghese N."/>
            <person name="Submissions S."/>
        </authorList>
    </citation>
    <scope>NUCLEOTIDE SEQUENCE [LARGE SCALE GENOMIC DNA]</scope>
    <source>
        <strain evidence="2">DSM 28453</strain>
    </source>
</reference>
<proteinExistence type="predicted"/>
<organism evidence="1 2">
    <name type="scientific">Shimia haliotis</name>
    <dbReference type="NCBI Taxonomy" id="1280847"/>
    <lineage>
        <taxon>Bacteria</taxon>
        <taxon>Pseudomonadati</taxon>
        <taxon>Pseudomonadota</taxon>
        <taxon>Alphaproteobacteria</taxon>
        <taxon>Rhodobacterales</taxon>
        <taxon>Roseobacteraceae</taxon>
    </lineage>
</organism>
<feature type="non-terminal residue" evidence="1">
    <location>
        <position position="43"/>
    </location>
</feature>
<sequence length="43" mass="5171">MSDENTWMDEKSRPLFWGREVFCRYQSPTVLVILSMTCSREKL</sequence>
<accession>A0A1I4GWS7</accession>
<name>A0A1I4GWS7_9RHOB</name>
<keyword evidence="2" id="KW-1185">Reference proteome</keyword>
<gene>
    <name evidence="1" type="ORF">SAMN04488036_1101</name>
</gene>
<evidence type="ECO:0000313" key="1">
    <source>
        <dbReference type="EMBL" id="SFL33586.1"/>
    </source>
</evidence>